<keyword evidence="1" id="KW-0472">Membrane</keyword>
<feature type="chain" id="PRO_5046505234" evidence="2">
    <location>
        <begin position="22"/>
        <end position="164"/>
    </location>
</feature>
<dbReference type="RefSeq" id="WP_233390086.1">
    <property type="nucleotide sequence ID" value="NZ_JAJTWT010000002.1"/>
</dbReference>
<dbReference type="NCBIfam" id="TIGR02595">
    <property type="entry name" value="PEP_CTERM"/>
    <property type="match status" value="1"/>
</dbReference>
<feature type="signal peptide" evidence="2">
    <location>
        <begin position="1"/>
        <end position="21"/>
    </location>
</feature>
<dbReference type="EMBL" id="JAJTWT010000002">
    <property type="protein sequence ID" value="MCE4536618.1"/>
    <property type="molecule type" value="Genomic_DNA"/>
</dbReference>
<accession>A0ABS8XAD0</accession>
<keyword evidence="1" id="KW-0812">Transmembrane</keyword>
<comment type="caution">
    <text evidence="4">The sequence shown here is derived from an EMBL/GenBank/DDBJ whole genome shotgun (WGS) entry which is preliminary data.</text>
</comment>
<keyword evidence="1" id="KW-1133">Transmembrane helix</keyword>
<evidence type="ECO:0000256" key="2">
    <source>
        <dbReference type="SAM" id="SignalP"/>
    </source>
</evidence>
<dbReference type="Pfam" id="PF07589">
    <property type="entry name" value="PEP-CTERM"/>
    <property type="match status" value="1"/>
</dbReference>
<protein>
    <submittedName>
        <fullName evidence="4">FxDxF family PEP-CTERM protein</fullName>
    </submittedName>
</protein>
<evidence type="ECO:0000313" key="5">
    <source>
        <dbReference type="Proteomes" id="UP001201463"/>
    </source>
</evidence>
<keyword evidence="2" id="KW-0732">Signal</keyword>
<gene>
    <name evidence="4" type="ORF">LXT12_05070</name>
</gene>
<proteinExistence type="predicted"/>
<feature type="domain" description="Ice-binding protein C-terminal" evidence="3">
    <location>
        <begin position="136"/>
        <end position="161"/>
    </location>
</feature>
<sequence length="164" mass="16499">MKLKNIAAATVVALTALSSHAASTNWGSHDALELGGNTVTSGAIFDTYSFSLASASSVTSGVLSFGNIVGGAYSLYSFGADHVMGTSDDVGLGAWTFGGVPTTHTVSLSSGNYYYSVLGGVTAGTASYAIASTTAPVPEPETYALLGAGLGVIGFVASRRRRES</sequence>
<keyword evidence="5" id="KW-1185">Reference proteome</keyword>
<reference evidence="4 5" key="1">
    <citation type="submission" date="2021-12" db="EMBL/GenBank/DDBJ databases">
        <title>Genome seq of p7.</title>
        <authorList>
            <person name="Seo T."/>
        </authorList>
    </citation>
    <scope>NUCLEOTIDE SEQUENCE [LARGE SCALE GENOMIC DNA]</scope>
    <source>
        <strain evidence="4 5">P7</strain>
    </source>
</reference>
<evidence type="ECO:0000313" key="4">
    <source>
        <dbReference type="EMBL" id="MCE4536618.1"/>
    </source>
</evidence>
<feature type="transmembrane region" description="Helical" evidence="1">
    <location>
        <begin position="142"/>
        <end position="158"/>
    </location>
</feature>
<evidence type="ECO:0000259" key="3">
    <source>
        <dbReference type="Pfam" id="PF07589"/>
    </source>
</evidence>
<name>A0ABS8XAD0_9BURK</name>
<evidence type="ECO:0000256" key="1">
    <source>
        <dbReference type="SAM" id="Phobius"/>
    </source>
</evidence>
<dbReference type="NCBIfam" id="NF038126">
    <property type="entry name" value="PEP_CTERM_FxDxF"/>
    <property type="match status" value="1"/>
</dbReference>
<dbReference type="Proteomes" id="UP001201463">
    <property type="component" value="Unassembled WGS sequence"/>
</dbReference>
<organism evidence="4 5">
    <name type="scientific">Pelomonas caseinilytica</name>
    <dbReference type="NCBI Taxonomy" id="2906763"/>
    <lineage>
        <taxon>Bacteria</taxon>
        <taxon>Pseudomonadati</taxon>
        <taxon>Pseudomonadota</taxon>
        <taxon>Betaproteobacteria</taxon>
        <taxon>Burkholderiales</taxon>
        <taxon>Sphaerotilaceae</taxon>
        <taxon>Roseateles</taxon>
    </lineage>
</organism>
<dbReference type="InterPro" id="IPR013424">
    <property type="entry name" value="Ice-binding_C"/>
</dbReference>